<gene>
    <name evidence="2 5" type="primary">lptD</name>
    <name evidence="5" type="ORF">GCM10009007_05680</name>
</gene>
<comment type="function">
    <text evidence="2">Together with LptE, is involved in the assembly of lipopolysaccharide (LPS) at the surface of the outer membrane.</text>
</comment>
<evidence type="ECO:0000256" key="2">
    <source>
        <dbReference type="HAMAP-Rule" id="MF_01411"/>
    </source>
</evidence>
<comment type="subunit">
    <text evidence="2">Component of the lipopolysaccharide transport and assembly complex. Interacts with LptE and LptA.</text>
</comment>
<dbReference type="Proteomes" id="UP000614287">
    <property type="component" value="Unassembled WGS sequence"/>
</dbReference>
<evidence type="ECO:0000313" key="5">
    <source>
        <dbReference type="EMBL" id="GHA67989.1"/>
    </source>
</evidence>
<evidence type="ECO:0000313" key="6">
    <source>
        <dbReference type="Proteomes" id="UP000614287"/>
    </source>
</evidence>
<reference evidence="5" key="1">
    <citation type="journal article" date="2014" name="Int. J. Syst. Evol. Microbiol.">
        <title>Complete genome sequence of Corynebacterium casei LMG S-19264T (=DSM 44701T), isolated from a smear-ripened cheese.</title>
        <authorList>
            <consortium name="US DOE Joint Genome Institute (JGI-PGF)"/>
            <person name="Walter F."/>
            <person name="Albersmeier A."/>
            <person name="Kalinowski J."/>
            <person name="Ruckert C."/>
        </authorList>
    </citation>
    <scope>NUCLEOTIDE SEQUENCE</scope>
    <source>
        <strain evidence="5">KCTC 32501</strain>
    </source>
</reference>
<keyword evidence="2" id="KW-0998">Cell outer membrane</keyword>
<comment type="similarity">
    <text evidence="2">Belongs to the LptD family.</text>
</comment>
<evidence type="ECO:0000256" key="1">
    <source>
        <dbReference type="ARBA" id="ARBA00022729"/>
    </source>
</evidence>
<keyword evidence="1 2" id="KW-0732">Signal</keyword>
<evidence type="ECO:0000259" key="4">
    <source>
        <dbReference type="Pfam" id="PF04453"/>
    </source>
</evidence>
<comment type="caution">
    <text evidence="2">Lacks conserved residue(s) required for the propagation of feature annotation.</text>
</comment>
<proteinExistence type="inferred from homology"/>
<protein>
    <recommendedName>
        <fullName evidence="2">LPS-assembly protein LptD</fullName>
    </recommendedName>
</protein>
<dbReference type="AlphaFoldDB" id="A0A8J3FZE9"/>
<keyword evidence="6" id="KW-1185">Reference proteome</keyword>
<dbReference type="RefSeq" id="WP_189491293.1">
    <property type="nucleotide sequence ID" value="NZ_BMZG01000003.1"/>
</dbReference>
<dbReference type="GO" id="GO:0009279">
    <property type="term" value="C:cell outer membrane"/>
    <property type="evidence" value="ECO:0007669"/>
    <property type="project" value="UniProtKB-SubCell"/>
</dbReference>
<comment type="caution">
    <text evidence="5">The sequence shown here is derived from an EMBL/GenBank/DDBJ whole genome shotgun (WGS) entry which is preliminary data.</text>
</comment>
<dbReference type="EMBL" id="BMZG01000003">
    <property type="protein sequence ID" value="GHA67989.1"/>
    <property type="molecule type" value="Genomic_DNA"/>
</dbReference>
<comment type="subcellular location">
    <subcellularLocation>
        <location evidence="2">Cell outer membrane</location>
    </subcellularLocation>
</comment>
<dbReference type="Pfam" id="PF04453">
    <property type="entry name" value="LptD"/>
    <property type="match status" value="1"/>
</dbReference>
<dbReference type="PANTHER" id="PTHR30189">
    <property type="entry name" value="LPS-ASSEMBLY PROTEIN"/>
    <property type="match status" value="1"/>
</dbReference>
<feature type="region of interest" description="Disordered" evidence="3">
    <location>
        <begin position="43"/>
        <end position="80"/>
    </location>
</feature>
<dbReference type="InterPro" id="IPR050218">
    <property type="entry name" value="LptD"/>
</dbReference>
<dbReference type="GO" id="GO:1990351">
    <property type="term" value="C:transporter complex"/>
    <property type="evidence" value="ECO:0007669"/>
    <property type="project" value="TreeGrafter"/>
</dbReference>
<feature type="domain" description="LptD C-terminal" evidence="4">
    <location>
        <begin position="342"/>
        <end position="709"/>
    </location>
</feature>
<feature type="compositionally biased region" description="Low complexity" evidence="3">
    <location>
        <begin position="48"/>
        <end position="70"/>
    </location>
</feature>
<dbReference type="PANTHER" id="PTHR30189:SF1">
    <property type="entry name" value="LPS-ASSEMBLY PROTEIN LPTD"/>
    <property type="match status" value="1"/>
</dbReference>
<dbReference type="GO" id="GO:0043165">
    <property type="term" value="P:Gram-negative-bacterium-type cell outer membrane assembly"/>
    <property type="evidence" value="ECO:0007669"/>
    <property type="project" value="UniProtKB-UniRule"/>
</dbReference>
<dbReference type="Gene3D" id="2.60.450.10">
    <property type="entry name" value="Lipopolysaccharide (LPS) transport protein A like domain"/>
    <property type="match status" value="1"/>
</dbReference>
<organism evidence="5 6">
    <name type="scientific">Formosimonas limnophila</name>
    <dbReference type="NCBI Taxonomy" id="1384487"/>
    <lineage>
        <taxon>Bacteria</taxon>
        <taxon>Pseudomonadati</taxon>
        <taxon>Pseudomonadota</taxon>
        <taxon>Betaproteobacteria</taxon>
        <taxon>Burkholderiales</taxon>
        <taxon>Burkholderiaceae</taxon>
        <taxon>Formosimonas</taxon>
    </lineage>
</organism>
<dbReference type="GO" id="GO:0015920">
    <property type="term" value="P:lipopolysaccharide transport"/>
    <property type="evidence" value="ECO:0007669"/>
    <property type="project" value="InterPro"/>
</dbReference>
<dbReference type="InterPro" id="IPR007543">
    <property type="entry name" value="LptD_C"/>
</dbReference>
<accession>A0A8J3FZE9</accession>
<sequence length="811" mass="91142">MTDTHSFTFPLKPLVRGVRRALVLLFGVVGAMDAYAQVSIDTAKQDPKTSSQTTTSAASQSTSQDKATSKIQFPNEQANNLPYCSDMDAAELRKQTIGTTVAQSDTLRGVMNDIITLRGKSCVVRDEMRLQGDQIEYVYSSEDVTSTGNAVLRNKNGDLVKGDKINFNLSTETGRASPAQYNIASTNGRGTAESLDVLSSRRALMREAYYTTCVGNNPDWYLKSKAMLIDQDKDIGEGASSVLMFKKVPILATPYIQFPLGNARRSGFLVPSLGVSTSTGADLTVPYYFNLAPNYDLTVYPGVMTDRGAKLGAEYRYQAKKYGAGSLYGNYVLDDKKYNGEDRYYWRATHVSTGQLGKGWWIASIDAQKASDNDYIDDFDTRGLDSFERVLSSEYALQYNLGRWQAKVRYKTNQVLQNASNSVDTPYDFKPQLSLTGSERWGSLVASLDAESTRFTHRDQVSRAQGWRHVVYPSLRYEMRRAGWFITPKVGIYATKYDLSYVPTNSYDKTASRVLPIISLDSGLIFEREGLKWLGQSAIQTLEPRLYYLRVPYKDQSQIWNFDSALADFDMSRIYGENIFTGRDRISEANQLTSGITSRVLSDSTGEELFQATVAQRHYFTDQRVTLPNGQINTQRQSDLLVSTSGKMAKNIWMDASGQYNFDSNRLVRTDAAIRWQPEARKVINAGYRRNQITDVPTHTVYASAQWPVKWISPNLYGVAKVNYDLQAHKLSDAIVGWEYAKDCWVWSAVVKRSVNGNGRYNNSYYMQLELKGFAGLGNNPTDLLNENITGYQPARFIDEPSTTQPRQNDR</sequence>
<feature type="compositionally biased region" description="Polar residues" evidence="3">
    <location>
        <begin position="71"/>
        <end position="80"/>
    </location>
</feature>
<reference evidence="5" key="2">
    <citation type="submission" date="2020-09" db="EMBL/GenBank/DDBJ databases">
        <authorList>
            <person name="Sun Q."/>
            <person name="Kim S."/>
        </authorList>
    </citation>
    <scope>NUCLEOTIDE SEQUENCE</scope>
    <source>
        <strain evidence="5">KCTC 32501</strain>
    </source>
</reference>
<keyword evidence="2" id="KW-0472">Membrane</keyword>
<name>A0A8J3FZE9_9BURK</name>
<dbReference type="HAMAP" id="MF_01411">
    <property type="entry name" value="LPS_assembly_LptD"/>
    <property type="match status" value="1"/>
</dbReference>
<dbReference type="InterPro" id="IPR020889">
    <property type="entry name" value="LipoPS_assembly_LptD"/>
</dbReference>
<evidence type="ECO:0000256" key="3">
    <source>
        <dbReference type="SAM" id="MobiDB-lite"/>
    </source>
</evidence>